<accession>A0A554VGM9</accession>
<keyword evidence="2 7" id="KW-0963">Cytoplasm</keyword>
<sequence length="215" mass="23336">MVLNTFIDHTLLKANATVDHIKQLCAEAKEHHFYAVCVNSYYVALAESELMKTDIKIAAVVGFPLGATIAKAKVYEAKQCIKDGAHEIDLVLNIGLLKSGYHKIVEEEIKAVKKEIGEHILKVIFENCYLTDEEKRIACQLSLNAGADFIKTSTGFGTGGATPEDIVLMKNEVHGSTIKIKASGGIRDLKTATQYIELGVDRIGTSAGVTIVTSK</sequence>
<dbReference type="InterPro" id="IPR011343">
    <property type="entry name" value="DeoC"/>
</dbReference>
<dbReference type="GO" id="GO:0004139">
    <property type="term" value="F:deoxyribose-phosphate aldolase activity"/>
    <property type="evidence" value="ECO:0007669"/>
    <property type="project" value="UniProtKB-UniRule"/>
</dbReference>
<evidence type="ECO:0000256" key="6">
    <source>
        <dbReference type="ARBA" id="ARBA00056337"/>
    </source>
</evidence>
<comment type="pathway">
    <text evidence="7">Carbohydrate degradation; 2-deoxy-D-ribose 1-phosphate degradation; D-glyceraldehyde 3-phosphate and acetaldehyde from 2-deoxy-alpha-D-ribose 1-phosphate: step 2/2.</text>
</comment>
<comment type="similarity">
    <text evidence="1 7">Belongs to the DeoC/FbaB aldolase family. DeoC type 1 subfamily.</text>
</comment>
<feature type="active site" description="Schiff-base intermediate with acetaldehyde" evidence="7">
    <location>
        <position position="151"/>
    </location>
</feature>
<dbReference type="PANTHER" id="PTHR10889">
    <property type="entry name" value="DEOXYRIBOSE-PHOSPHATE ALDOLASE"/>
    <property type="match status" value="1"/>
</dbReference>
<dbReference type="CDD" id="cd00959">
    <property type="entry name" value="DeoC"/>
    <property type="match status" value="1"/>
</dbReference>
<evidence type="ECO:0000256" key="3">
    <source>
        <dbReference type="ARBA" id="ARBA00023239"/>
    </source>
</evidence>
<dbReference type="GO" id="GO:0009264">
    <property type="term" value="P:deoxyribonucleotide catabolic process"/>
    <property type="evidence" value="ECO:0007669"/>
    <property type="project" value="UniProtKB-UniRule"/>
</dbReference>
<feature type="active site" description="Proton donor/acceptor" evidence="7">
    <location>
        <position position="181"/>
    </location>
</feature>
<comment type="function">
    <text evidence="6 7">Catalyzes a reversible aldol reaction between acetaldehyde and D-glyceraldehyde 3-phosphate to generate 2-deoxy-D-ribose 5-phosphate.</text>
</comment>
<keyword evidence="4 7" id="KW-0704">Schiff base</keyword>
<dbReference type="PANTHER" id="PTHR10889:SF1">
    <property type="entry name" value="DEOXYRIBOSE-PHOSPHATE ALDOLASE"/>
    <property type="match status" value="1"/>
</dbReference>
<dbReference type="Pfam" id="PF01791">
    <property type="entry name" value="DeoC"/>
    <property type="match status" value="1"/>
</dbReference>
<feature type="active site" description="Proton donor/acceptor" evidence="7">
    <location>
        <position position="89"/>
    </location>
</feature>
<organism evidence="8 9">
    <name type="scientific">Aquimarina algiphila</name>
    <dbReference type="NCBI Taxonomy" id="2047982"/>
    <lineage>
        <taxon>Bacteria</taxon>
        <taxon>Pseudomonadati</taxon>
        <taxon>Bacteroidota</taxon>
        <taxon>Flavobacteriia</taxon>
        <taxon>Flavobacteriales</taxon>
        <taxon>Flavobacteriaceae</taxon>
        <taxon>Aquimarina</taxon>
    </lineage>
</organism>
<comment type="subcellular location">
    <subcellularLocation>
        <location evidence="7">Cytoplasm</location>
    </subcellularLocation>
</comment>
<dbReference type="SMART" id="SM01133">
    <property type="entry name" value="DeoC"/>
    <property type="match status" value="1"/>
</dbReference>
<evidence type="ECO:0000313" key="8">
    <source>
        <dbReference type="EMBL" id="TSE06551.1"/>
    </source>
</evidence>
<evidence type="ECO:0000313" key="9">
    <source>
        <dbReference type="Proteomes" id="UP000318833"/>
    </source>
</evidence>
<evidence type="ECO:0000256" key="7">
    <source>
        <dbReference type="HAMAP-Rule" id="MF_00114"/>
    </source>
</evidence>
<dbReference type="GO" id="GO:0016052">
    <property type="term" value="P:carbohydrate catabolic process"/>
    <property type="evidence" value="ECO:0007669"/>
    <property type="project" value="TreeGrafter"/>
</dbReference>
<dbReference type="InterPro" id="IPR028581">
    <property type="entry name" value="DeoC_typeI"/>
</dbReference>
<name>A0A554VGM9_9FLAO</name>
<dbReference type="GO" id="GO:0005737">
    <property type="term" value="C:cytoplasm"/>
    <property type="evidence" value="ECO:0007669"/>
    <property type="project" value="UniProtKB-SubCell"/>
</dbReference>
<comment type="catalytic activity">
    <reaction evidence="5 7">
        <text>2-deoxy-D-ribose 5-phosphate = D-glyceraldehyde 3-phosphate + acetaldehyde</text>
        <dbReference type="Rhea" id="RHEA:12821"/>
        <dbReference type="ChEBI" id="CHEBI:15343"/>
        <dbReference type="ChEBI" id="CHEBI:59776"/>
        <dbReference type="ChEBI" id="CHEBI:62877"/>
        <dbReference type="EC" id="4.1.2.4"/>
    </reaction>
</comment>
<dbReference type="SUPFAM" id="SSF51569">
    <property type="entry name" value="Aldolase"/>
    <property type="match status" value="1"/>
</dbReference>
<dbReference type="EC" id="4.1.2.4" evidence="7"/>
<evidence type="ECO:0000256" key="4">
    <source>
        <dbReference type="ARBA" id="ARBA00023270"/>
    </source>
</evidence>
<keyword evidence="9" id="KW-1185">Reference proteome</keyword>
<dbReference type="NCBIfam" id="TIGR00126">
    <property type="entry name" value="deoC"/>
    <property type="match status" value="1"/>
</dbReference>
<keyword evidence="3 7" id="KW-0456">Lyase</keyword>
<dbReference type="AlphaFoldDB" id="A0A554VGM9"/>
<dbReference type="Proteomes" id="UP000318833">
    <property type="component" value="Unassembled WGS sequence"/>
</dbReference>
<dbReference type="InterPro" id="IPR002915">
    <property type="entry name" value="DeoC/FbaB/LacD_aldolase"/>
</dbReference>
<dbReference type="FunFam" id="3.20.20.70:FF:000044">
    <property type="entry name" value="Deoxyribose-phosphate aldolase"/>
    <property type="match status" value="1"/>
</dbReference>
<evidence type="ECO:0000256" key="2">
    <source>
        <dbReference type="ARBA" id="ARBA00022490"/>
    </source>
</evidence>
<proteinExistence type="inferred from homology"/>
<gene>
    <name evidence="7 8" type="primary">deoC</name>
    <name evidence="8" type="ORF">FOF46_18970</name>
</gene>
<protein>
    <recommendedName>
        <fullName evidence="7">Deoxyribose-phosphate aldolase</fullName>
        <shortName evidence="7">DERA</shortName>
        <ecNumber evidence="7">4.1.2.4</ecNumber>
    </recommendedName>
    <alternativeName>
        <fullName evidence="7">2-deoxy-D-ribose 5-phosphate aldolase</fullName>
    </alternativeName>
    <alternativeName>
        <fullName evidence="7">Phosphodeoxyriboaldolase</fullName>
        <shortName evidence="7">Deoxyriboaldolase</shortName>
    </alternativeName>
</protein>
<dbReference type="RefSeq" id="WP_109434325.1">
    <property type="nucleotide sequence ID" value="NZ_CANMIK010000049.1"/>
</dbReference>
<dbReference type="Gene3D" id="3.20.20.70">
    <property type="entry name" value="Aldolase class I"/>
    <property type="match status" value="1"/>
</dbReference>
<evidence type="ECO:0000256" key="5">
    <source>
        <dbReference type="ARBA" id="ARBA00048791"/>
    </source>
</evidence>
<dbReference type="EMBL" id="VLNR01000044">
    <property type="protein sequence ID" value="TSE06551.1"/>
    <property type="molecule type" value="Genomic_DNA"/>
</dbReference>
<evidence type="ECO:0000256" key="1">
    <source>
        <dbReference type="ARBA" id="ARBA00010936"/>
    </source>
</evidence>
<dbReference type="GO" id="GO:0006018">
    <property type="term" value="P:2-deoxyribose 1-phosphate catabolic process"/>
    <property type="evidence" value="ECO:0007669"/>
    <property type="project" value="UniProtKB-UniRule"/>
</dbReference>
<dbReference type="PIRSF" id="PIRSF001357">
    <property type="entry name" value="DeoC"/>
    <property type="match status" value="1"/>
</dbReference>
<reference evidence="8 9" key="1">
    <citation type="submission" date="2019-07" db="EMBL/GenBank/DDBJ databases">
        <title>The draft genome sequence of Aquimarina algiphila M91.</title>
        <authorList>
            <person name="Meng X."/>
        </authorList>
    </citation>
    <scope>NUCLEOTIDE SEQUENCE [LARGE SCALE GENOMIC DNA]</scope>
    <source>
        <strain evidence="8 9">M91</strain>
    </source>
</reference>
<dbReference type="InterPro" id="IPR013785">
    <property type="entry name" value="Aldolase_TIM"/>
</dbReference>
<dbReference type="HAMAP" id="MF_00114">
    <property type="entry name" value="DeoC_type1"/>
    <property type="match status" value="1"/>
</dbReference>
<dbReference type="UniPathway" id="UPA00002">
    <property type="reaction ID" value="UER00468"/>
</dbReference>
<comment type="caution">
    <text evidence="8">The sequence shown here is derived from an EMBL/GenBank/DDBJ whole genome shotgun (WGS) entry which is preliminary data.</text>
</comment>
<dbReference type="OrthoDB" id="9778711at2"/>